<reference evidence="1" key="1">
    <citation type="submission" date="2021-10" db="EMBL/GenBank/DDBJ databases">
        <title>Novel species in genus Arthrobacter.</title>
        <authorList>
            <person name="Liu Y."/>
        </authorList>
    </citation>
    <scope>NUCLEOTIDE SEQUENCE</scope>
    <source>
        <strain evidence="1">Zg-Y462</strain>
        <strain evidence="3">zg-Y462</strain>
    </source>
</reference>
<proteinExistence type="predicted"/>
<dbReference type="AlphaFoldDB" id="A0A9X1M943"/>
<sequence length="99" mass="11334">MTERNPHPHPERGRLYTLDELNDLAEQGDPWAMGKVDEWDRDFSNDYAVKMFDKCPDSNCEYYGEPVNICYGEDGQVLDIDHGGWDHGPAQDMAQKKAS</sequence>
<dbReference type="EMBL" id="CP094984">
    <property type="protein sequence ID" value="UON91230.1"/>
    <property type="molecule type" value="Genomic_DNA"/>
</dbReference>
<evidence type="ECO:0000313" key="4">
    <source>
        <dbReference type="Proteomes" id="UP001155145"/>
    </source>
</evidence>
<organism evidence="1 4">
    <name type="scientific">Arthrobacter zhangbolii</name>
    <dbReference type="NCBI Taxonomy" id="2886936"/>
    <lineage>
        <taxon>Bacteria</taxon>
        <taxon>Bacillati</taxon>
        <taxon>Actinomycetota</taxon>
        <taxon>Actinomycetes</taxon>
        <taxon>Micrococcales</taxon>
        <taxon>Micrococcaceae</taxon>
        <taxon>Arthrobacter</taxon>
    </lineage>
</organism>
<evidence type="ECO:0000313" key="2">
    <source>
        <dbReference type="EMBL" id="UON91230.1"/>
    </source>
</evidence>
<name>A0A9X1M943_9MICC</name>
<evidence type="ECO:0000313" key="1">
    <source>
        <dbReference type="EMBL" id="MCC3273768.1"/>
    </source>
</evidence>
<gene>
    <name evidence="1" type="ORF">LJ755_13645</name>
    <name evidence="2" type="ORF">MUK71_11505</name>
</gene>
<dbReference type="Proteomes" id="UP000829758">
    <property type="component" value="Chromosome"/>
</dbReference>
<dbReference type="RefSeq" id="WP_227929456.1">
    <property type="nucleotide sequence ID" value="NZ_CP094984.1"/>
</dbReference>
<dbReference type="EMBL" id="JAJFZT010000009">
    <property type="protein sequence ID" value="MCC3273768.1"/>
    <property type="molecule type" value="Genomic_DNA"/>
</dbReference>
<evidence type="ECO:0000313" key="3">
    <source>
        <dbReference type="Proteomes" id="UP000829758"/>
    </source>
</evidence>
<protein>
    <submittedName>
        <fullName evidence="1">Uncharacterized protein</fullName>
    </submittedName>
</protein>
<dbReference type="Proteomes" id="UP001155145">
    <property type="component" value="Unassembled WGS sequence"/>
</dbReference>
<accession>A0A9X1M943</accession>
<keyword evidence="3" id="KW-1185">Reference proteome</keyword>